<dbReference type="RefSeq" id="WP_367956385.1">
    <property type="nucleotide sequence ID" value="NZ_JBDPGJ010000005.1"/>
</dbReference>
<feature type="transmembrane region" description="Helical" evidence="1">
    <location>
        <begin position="303"/>
        <end position="325"/>
    </location>
</feature>
<comment type="caution">
    <text evidence="3">The sequence shown here is derived from an EMBL/GenBank/DDBJ whole genome shotgun (WGS) entry which is preliminary data.</text>
</comment>
<dbReference type="PANTHER" id="PTHR23028">
    <property type="entry name" value="ACETYLTRANSFERASE"/>
    <property type="match status" value="1"/>
</dbReference>
<accession>A0ABV3SP02</accession>
<feature type="transmembrane region" description="Helical" evidence="1">
    <location>
        <begin position="273"/>
        <end position="291"/>
    </location>
</feature>
<evidence type="ECO:0000259" key="2">
    <source>
        <dbReference type="Pfam" id="PF01757"/>
    </source>
</evidence>
<evidence type="ECO:0000313" key="4">
    <source>
        <dbReference type="Proteomes" id="UP001556692"/>
    </source>
</evidence>
<sequence>MKTRSTFSVPDMSPAIPERFQVLDSWRGIAAVMVVLFHVQIVSNIHDLPLVRAGETFVDFFFVLSGFVIAHAYAGRVNSRQQFVGFVVQRLGRVYPLHAVMLLLYLLFETAKALVPSLGSASDPAFSGSNDISSIVANVLLVQAWGFEDGLTWNTPAWSISGELLSYLLFGVAAVLFGRRLWIAAAIGAVASLAVLLLAAPKGMESTFDFGAVRALYGFCLGVLLHRAVIAGVARTREKLRREPSYPAKLAWTIAEVAAVGCLVEFVRASHQNAAAFAAPLVFAFAINVFAHEGGHVSRLLRWKPFLMAGMLSYSIYMIHMFILLRCLNVGRLADKVLGTAILRPMDGNAAHGLVLDFGNRYAGDLAIVGVLGMIVAISYVTYRVIERPGQQAFRRLAQRLANRGDERPRPVAVIRTA</sequence>
<protein>
    <submittedName>
        <fullName evidence="3">Acyltransferase</fullName>
        <ecNumber evidence="3">2.3.-.-</ecNumber>
    </submittedName>
</protein>
<evidence type="ECO:0000256" key="1">
    <source>
        <dbReference type="SAM" id="Phobius"/>
    </source>
</evidence>
<reference evidence="3 4" key="1">
    <citation type="submission" date="2024-05" db="EMBL/GenBank/DDBJ databases">
        <authorList>
            <person name="Jiang F."/>
        </authorList>
    </citation>
    <scope>NUCLEOTIDE SEQUENCE [LARGE SCALE GENOMIC DNA]</scope>
    <source>
        <strain evidence="3 4">LZ166</strain>
    </source>
</reference>
<proteinExistence type="predicted"/>
<keyword evidence="1" id="KW-0472">Membrane</keyword>
<keyword evidence="1" id="KW-0812">Transmembrane</keyword>
<feature type="transmembrane region" description="Helical" evidence="1">
    <location>
        <begin position="26"/>
        <end position="45"/>
    </location>
</feature>
<keyword evidence="4" id="KW-1185">Reference proteome</keyword>
<feature type="transmembrane region" description="Helical" evidence="1">
    <location>
        <begin position="366"/>
        <end position="386"/>
    </location>
</feature>
<dbReference type="InterPro" id="IPR002656">
    <property type="entry name" value="Acyl_transf_3_dom"/>
</dbReference>
<feature type="domain" description="Acyltransferase 3" evidence="2">
    <location>
        <begin position="23"/>
        <end position="325"/>
    </location>
</feature>
<dbReference type="GO" id="GO:0016746">
    <property type="term" value="F:acyltransferase activity"/>
    <property type="evidence" value="ECO:0007669"/>
    <property type="project" value="UniProtKB-KW"/>
</dbReference>
<feature type="transmembrane region" description="Helical" evidence="1">
    <location>
        <begin position="95"/>
        <end position="115"/>
    </location>
</feature>
<dbReference type="Pfam" id="PF01757">
    <property type="entry name" value="Acyl_transf_3"/>
    <property type="match status" value="1"/>
</dbReference>
<dbReference type="Proteomes" id="UP001556692">
    <property type="component" value="Unassembled WGS sequence"/>
</dbReference>
<keyword evidence="3" id="KW-0808">Transferase</keyword>
<feature type="transmembrane region" description="Helical" evidence="1">
    <location>
        <begin position="212"/>
        <end position="234"/>
    </location>
</feature>
<keyword evidence="1" id="KW-1133">Transmembrane helix</keyword>
<feature type="transmembrane region" description="Helical" evidence="1">
    <location>
        <begin position="246"/>
        <end position="267"/>
    </location>
</feature>
<organism evidence="3 4">
    <name type="scientific">Aquibium pacificus</name>
    <dbReference type="NCBI Taxonomy" id="3153579"/>
    <lineage>
        <taxon>Bacteria</taxon>
        <taxon>Pseudomonadati</taxon>
        <taxon>Pseudomonadota</taxon>
        <taxon>Alphaproteobacteria</taxon>
        <taxon>Hyphomicrobiales</taxon>
        <taxon>Phyllobacteriaceae</taxon>
        <taxon>Aquibium</taxon>
    </lineage>
</organism>
<evidence type="ECO:0000313" key="3">
    <source>
        <dbReference type="EMBL" id="MEX0408522.1"/>
    </source>
</evidence>
<dbReference type="EC" id="2.3.-.-" evidence="3"/>
<feature type="transmembrane region" description="Helical" evidence="1">
    <location>
        <begin position="57"/>
        <end position="74"/>
    </location>
</feature>
<gene>
    <name evidence="3" type="ORF">ABGN05_22945</name>
</gene>
<dbReference type="InterPro" id="IPR050879">
    <property type="entry name" value="Acyltransferase_3"/>
</dbReference>
<feature type="transmembrane region" description="Helical" evidence="1">
    <location>
        <begin position="181"/>
        <end position="200"/>
    </location>
</feature>
<name>A0ABV3SP02_9HYPH</name>
<dbReference type="PANTHER" id="PTHR23028:SF131">
    <property type="entry name" value="BLR2367 PROTEIN"/>
    <property type="match status" value="1"/>
</dbReference>
<dbReference type="EMBL" id="JBDPGJ010000005">
    <property type="protein sequence ID" value="MEX0408522.1"/>
    <property type="molecule type" value="Genomic_DNA"/>
</dbReference>
<feature type="transmembrane region" description="Helical" evidence="1">
    <location>
        <begin position="157"/>
        <end position="176"/>
    </location>
</feature>
<keyword evidence="3" id="KW-0012">Acyltransferase</keyword>